<dbReference type="PROSITE" id="PS51831">
    <property type="entry name" value="HD"/>
    <property type="match status" value="1"/>
</dbReference>
<dbReference type="PANTHER" id="PTHR11373:SF4">
    <property type="entry name" value="DEOXYNUCLEOSIDE TRIPHOSPHATE TRIPHOSPHOHYDROLASE SAMHD1"/>
    <property type="match status" value="1"/>
</dbReference>
<keyword evidence="4" id="KW-1185">Reference proteome</keyword>
<name>A0A9W7EEA5_9STRA</name>
<evidence type="ECO:0000313" key="4">
    <source>
        <dbReference type="Proteomes" id="UP001165085"/>
    </source>
</evidence>
<dbReference type="InterPro" id="IPR006674">
    <property type="entry name" value="HD_domain"/>
</dbReference>
<feature type="domain" description="HD" evidence="2">
    <location>
        <begin position="84"/>
        <end position="215"/>
    </location>
</feature>
<evidence type="ECO:0000313" key="3">
    <source>
        <dbReference type="EMBL" id="GMH74870.1"/>
    </source>
</evidence>
<dbReference type="GO" id="GO:0008832">
    <property type="term" value="F:dGTPase activity"/>
    <property type="evidence" value="ECO:0007669"/>
    <property type="project" value="TreeGrafter"/>
</dbReference>
<feature type="compositionally biased region" description="Polar residues" evidence="1">
    <location>
        <begin position="631"/>
        <end position="653"/>
    </location>
</feature>
<dbReference type="Pfam" id="PF01966">
    <property type="entry name" value="HD"/>
    <property type="match status" value="1"/>
</dbReference>
<feature type="region of interest" description="Disordered" evidence="1">
    <location>
        <begin position="589"/>
        <end position="688"/>
    </location>
</feature>
<dbReference type="SMART" id="SM00471">
    <property type="entry name" value="HDc"/>
    <property type="match status" value="1"/>
</dbReference>
<dbReference type="Proteomes" id="UP001165085">
    <property type="component" value="Unassembled WGS sequence"/>
</dbReference>
<dbReference type="InterPro" id="IPR003607">
    <property type="entry name" value="HD/PDEase_dom"/>
</dbReference>
<dbReference type="Gene3D" id="1.10.3210.10">
    <property type="entry name" value="Hypothetical protein af1432"/>
    <property type="match status" value="1"/>
</dbReference>
<dbReference type="CDD" id="cd00077">
    <property type="entry name" value="HDc"/>
    <property type="match status" value="1"/>
</dbReference>
<feature type="compositionally biased region" description="Low complexity" evidence="1">
    <location>
        <begin position="654"/>
        <end position="665"/>
    </location>
</feature>
<dbReference type="AlphaFoldDB" id="A0A9W7EEA5"/>
<feature type="compositionally biased region" description="Basic residues" evidence="1">
    <location>
        <begin position="598"/>
        <end position="610"/>
    </location>
</feature>
<dbReference type="EMBL" id="BRXY01000183">
    <property type="protein sequence ID" value="GMH74870.1"/>
    <property type="molecule type" value="Genomic_DNA"/>
</dbReference>
<dbReference type="GO" id="GO:0005634">
    <property type="term" value="C:nucleus"/>
    <property type="evidence" value="ECO:0007669"/>
    <property type="project" value="TreeGrafter"/>
</dbReference>
<dbReference type="PANTHER" id="PTHR11373">
    <property type="entry name" value="DEOXYNUCLEOSIDE TRIPHOSPHATE TRIPHOSPHOHYDROLASE"/>
    <property type="match status" value="1"/>
</dbReference>
<reference evidence="4" key="1">
    <citation type="journal article" date="2023" name="Commun. Biol.">
        <title>Genome analysis of Parmales, the sister group of diatoms, reveals the evolutionary specialization of diatoms from phago-mixotrophs to photoautotrophs.</title>
        <authorList>
            <person name="Ban H."/>
            <person name="Sato S."/>
            <person name="Yoshikawa S."/>
            <person name="Yamada K."/>
            <person name="Nakamura Y."/>
            <person name="Ichinomiya M."/>
            <person name="Sato N."/>
            <person name="Blanc-Mathieu R."/>
            <person name="Endo H."/>
            <person name="Kuwata A."/>
            <person name="Ogata H."/>
        </authorList>
    </citation>
    <scope>NUCLEOTIDE SEQUENCE [LARGE SCALE GENOMIC DNA]</scope>
    <source>
        <strain evidence="4">NIES 3701</strain>
    </source>
</reference>
<dbReference type="OrthoDB" id="9991235at2759"/>
<dbReference type="Gene3D" id="3.30.70.2760">
    <property type="match status" value="1"/>
</dbReference>
<evidence type="ECO:0000259" key="2">
    <source>
        <dbReference type="PROSITE" id="PS51831"/>
    </source>
</evidence>
<comment type="caution">
    <text evidence="3">The sequence shown here is derived from an EMBL/GenBank/DDBJ whole genome shotgun (WGS) entry which is preliminary data.</text>
</comment>
<dbReference type="GO" id="GO:0006203">
    <property type="term" value="P:dGTP catabolic process"/>
    <property type="evidence" value="ECO:0007669"/>
    <property type="project" value="TreeGrafter"/>
</dbReference>
<evidence type="ECO:0000256" key="1">
    <source>
        <dbReference type="SAM" id="MobiDB-lite"/>
    </source>
</evidence>
<gene>
    <name evidence="3" type="ORF">TrST_g659</name>
</gene>
<organism evidence="3 4">
    <name type="scientific">Triparma strigata</name>
    <dbReference type="NCBI Taxonomy" id="1606541"/>
    <lineage>
        <taxon>Eukaryota</taxon>
        <taxon>Sar</taxon>
        <taxon>Stramenopiles</taxon>
        <taxon>Ochrophyta</taxon>
        <taxon>Bolidophyceae</taxon>
        <taxon>Parmales</taxon>
        <taxon>Triparmaceae</taxon>
        <taxon>Triparma</taxon>
    </lineage>
</organism>
<dbReference type="InterPro" id="IPR050135">
    <property type="entry name" value="dGTPase-like"/>
</dbReference>
<protein>
    <recommendedName>
        <fullName evidence="2">HD domain-containing protein</fullName>
    </recommendedName>
</protein>
<dbReference type="SUPFAM" id="SSF109604">
    <property type="entry name" value="HD-domain/PDEase-like"/>
    <property type="match status" value="1"/>
</dbReference>
<accession>A0A9W7EEA5</accession>
<proteinExistence type="predicted"/>
<sequence length="688" mass="77837">MSTFLPPKRAARVQSDWESHGFSTTSLKSQSTSLTTRTNDDVHLSISLDPLTQAFLDTPQMQRLRGLSQLGVASYVYINATHTRFEHSLGVAHLAEKLLSSISLKQPQLKITQKDIILTKLAGLTHDLGHGPFSHIYDGELRKQLEFRRKRKGLEDSGLGPNIEEFQEKYKGWAHEDASLDMLDALLTHHGLKAHSDPEKYDEPLVQIGDGIDRLKFGVIDLNGDITPENLITTRDIIYVKECINGAPLNDGKEWIGRKDKEYLYDVISNRHSGLDVDKMDYYARDQKRTLSVGQVEFILIEESFVARGRCSRPGECFECKNCAPKDVKDHYMICWPEKLVVKGLEFFKTRFSMHSNVYTHKTVKAVEYMICDALVLADPWIPVPNAKGGPPLRISQAMSCTDNYVNLKDSVLDLIESSSDPKLQRSRDIIRKIRSRQFYKCVFSLAVGNKDHEQELWKKSEAEIRKMIVMTSKKVYEAQYGQFGTPEKKETDSLGLKEGDMIVEKRTIHHGQKSENPVNNMRFVSKTDLMSLSKPLESLPVARKKDETEYEAHVPKKFEEKCIRVYCKEKGKESIVLSAAREVITFGSKEKGQVHSPHPKSRGGGKRKERVSLSQNSQKSLAFETDDTADSSVNSTDGNENQEFMLSQESNDSFSVSESPSAASTRVRDEESTPEAQIRPTKRLNLG</sequence>